<dbReference type="RefSeq" id="WP_014780252.1">
    <property type="nucleotide sequence ID" value="NC_018012.1"/>
</dbReference>
<dbReference type="OrthoDB" id="9178470at2"/>
<dbReference type="InterPro" id="IPR008930">
    <property type="entry name" value="Terpenoid_cyclase/PrenylTrfase"/>
</dbReference>
<dbReference type="EMBL" id="CP003154">
    <property type="protein sequence ID" value="AFL75866.1"/>
    <property type="molecule type" value="Genomic_DNA"/>
</dbReference>
<protein>
    <submittedName>
        <fullName evidence="1">Uncharacterized protein</fullName>
    </submittedName>
</protein>
<dbReference type="KEGG" id="tvi:Thivi_4042"/>
<name>I3YFU8_THIV6</name>
<dbReference type="Proteomes" id="UP000006062">
    <property type="component" value="Chromosome"/>
</dbReference>
<dbReference type="STRING" id="765911.Thivi_4042"/>
<accession>I3YFU8</accession>
<dbReference type="AlphaFoldDB" id="I3YFU8"/>
<organism evidence="1 2">
    <name type="scientific">Thiocystis violascens (strain ATCC 17096 / DSM 198 / 6111)</name>
    <name type="common">Chromatium violascens</name>
    <dbReference type="NCBI Taxonomy" id="765911"/>
    <lineage>
        <taxon>Bacteria</taxon>
        <taxon>Pseudomonadati</taxon>
        <taxon>Pseudomonadota</taxon>
        <taxon>Gammaproteobacteria</taxon>
        <taxon>Chromatiales</taxon>
        <taxon>Chromatiaceae</taxon>
        <taxon>Thiocystis</taxon>
    </lineage>
</organism>
<keyword evidence="2" id="KW-1185">Reference proteome</keyword>
<sequence length="640" mass="72300">MTLNAVMIESLFERLDDGSQLRKLSLLGIQRNAWNLPHVGEVVRDSDAAEALDILFLRVPLAPEQSIEFRFDGDYRVQALPAGGWLLHCESGSGSHYWIPVLPRAHTVDDQGHLLTENVSEILGLELTPERLQVQLRSLSGGLLDVVVVKIAPAQAGLLDELSRFNSLETQRYFLYASHGIYRKPADLFHHLVHGRLYNGETAWPTGWRIHDELEAYALYLILSGLEQATGKILYGFLKRLVVMAIVDRQRDDGGWYHGEWTKGMECHVRLHCGGMHLLATALEERDDPVVKDKLRAATEFIARLVDQTDLGAWFLHDTLELSRETMNQGPFAWHASRALGKSATNMMVLNTHLDTVIAVDRYRRLTGDARFDELIASAQRATTAILAQRPFEPLYRWLYQLIDLTFLPVAQARSLPLPVRAVKRMTWKYLIPRMHYIRSWWPRLVMPNGYIDRALSLTGVSHAYQTVNLWDLVRYRRRFADPSLGDVIDKALHYTQETPIGAFWVEDRKKGHALGFWADALWHLCMADPDPRYRCWLAEALLLSIDGGWGVPPAVLGANTEAVSPAARLACPAAADPRLVVVNLSMGEHREFLVVNPTRVAIALTWEEAVGSSLQWSASDGTKARESMQVPPRGWVWGQ</sequence>
<reference evidence="1 2" key="1">
    <citation type="submission" date="2012-06" db="EMBL/GenBank/DDBJ databases">
        <title>Complete sequence of Thiocystis violascens DSM 198.</title>
        <authorList>
            <consortium name="US DOE Joint Genome Institute"/>
            <person name="Lucas S."/>
            <person name="Han J."/>
            <person name="Lapidus A."/>
            <person name="Cheng J.-F."/>
            <person name="Goodwin L."/>
            <person name="Pitluck S."/>
            <person name="Peters L."/>
            <person name="Ovchinnikova G."/>
            <person name="Teshima H."/>
            <person name="Detter J.C."/>
            <person name="Han C."/>
            <person name="Tapia R."/>
            <person name="Land M."/>
            <person name="Hauser L."/>
            <person name="Kyrpides N."/>
            <person name="Ivanova N."/>
            <person name="Pagani I."/>
            <person name="Vogl K."/>
            <person name="Liu Z."/>
            <person name="Frigaard N.-U."/>
            <person name="Bryant D."/>
            <person name="Woyke T."/>
        </authorList>
    </citation>
    <scope>NUCLEOTIDE SEQUENCE [LARGE SCALE GENOMIC DNA]</scope>
    <source>
        <strain evidence="2">ATCC 17096 / DSM 198 / 6111</strain>
    </source>
</reference>
<evidence type="ECO:0000313" key="1">
    <source>
        <dbReference type="EMBL" id="AFL75866.1"/>
    </source>
</evidence>
<dbReference type="SUPFAM" id="SSF48239">
    <property type="entry name" value="Terpenoid cyclases/Protein prenyltransferases"/>
    <property type="match status" value="1"/>
</dbReference>
<dbReference type="HOGENOM" id="CLU_427531_0_0_6"/>
<gene>
    <name evidence="1" type="ordered locus">Thivi_4042</name>
</gene>
<dbReference type="eggNOG" id="ENOG5033RGX">
    <property type="taxonomic scope" value="Bacteria"/>
</dbReference>
<proteinExistence type="predicted"/>
<evidence type="ECO:0000313" key="2">
    <source>
        <dbReference type="Proteomes" id="UP000006062"/>
    </source>
</evidence>